<name>A0ABT3PY48_9BACT</name>
<keyword evidence="4" id="KW-0169">Cobalamin biosynthesis</keyword>
<dbReference type="Pfam" id="PF01923">
    <property type="entry name" value="Cob_adeno_trans"/>
    <property type="match status" value="1"/>
</dbReference>
<sequence>MKIYTKKGDSGDTSLFGGQRVSKSNERIRAYGTVDELNSFVGLAASYELSDTGTALLKKVQELLFVLGADLATPPTSKTRINRISEEDVDFLEDAIDDMEKELDPLKNFILPGGSQPGATLHVSRTICRRAERAAVACQQTDEISDLTIKFLNRLSDFLFVIARFENKHAGSREESWKPEKQ</sequence>
<keyword evidence="1 4" id="KW-0808">Transferase</keyword>
<comment type="pathway">
    <text evidence="4">Cofactor biosynthesis; adenosylcobalamin biosynthesis; adenosylcobalamin from cob(II)yrinate a,c-diamide: step 2/7.</text>
</comment>
<accession>A0ABT3PY48</accession>
<evidence type="ECO:0000256" key="4">
    <source>
        <dbReference type="RuleBase" id="RU366026"/>
    </source>
</evidence>
<dbReference type="Gene3D" id="1.20.1200.10">
    <property type="entry name" value="Cobalamin adenosyltransferase-like"/>
    <property type="match status" value="1"/>
</dbReference>
<dbReference type="PANTHER" id="PTHR12213">
    <property type="entry name" value="CORRINOID ADENOSYLTRANSFERASE"/>
    <property type="match status" value="1"/>
</dbReference>
<evidence type="ECO:0000313" key="6">
    <source>
        <dbReference type="EMBL" id="MCW9712795.1"/>
    </source>
</evidence>
<dbReference type="EMBL" id="JAJNDC010000001">
    <property type="protein sequence ID" value="MCW9712795.1"/>
    <property type="molecule type" value="Genomic_DNA"/>
</dbReference>
<dbReference type="RefSeq" id="WP_265789000.1">
    <property type="nucleotide sequence ID" value="NZ_BAABRS010000001.1"/>
</dbReference>
<evidence type="ECO:0000256" key="2">
    <source>
        <dbReference type="ARBA" id="ARBA00022741"/>
    </source>
</evidence>
<comment type="caution">
    <text evidence="6">The sequence shown here is derived from an EMBL/GenBank/DDBJ whole genome shotgun (WGS) entry which is preliminary data.</text>
</comment>
<gene>
    <name evidence="6" type="ORF">LQ318_07750</name>
</gene>
<keyword evidence="7" id="KW-1185">Reference proteome</keyword>
<dbReference type="GO" id="GO:0008817">
    <property type="term" value="F:corrinoid adenosyltransferase activity"/>
    <property type="evidence" value="ECO:0007669"/>
    <property type="project" value="UniProtKB-EC"/>
</dbReference>
<proteinExistence type="inferred from homology"/>
<evidence type="ECO:0000256" key="1">
    <source>
        <dbReference type="ARBA" id="ARBA00022679"/>
    </source>
</evidence>
<evidence type="ECO:0000256" key="3">
    <source>
        <dbReference type="ARBA" id="ARBA00022840"/>
    </source>
</evidence>
<comment type="catalytic activity">
    <reaction evidence="4">
        <text>2 cob(II)yrinate a,c diamide + reduced [electron-transfer flavoprotein] + 2 ATP = 2 adenosylcob(III)yrinate a,c-diamide + 2 triphosphate + oxidized [electron-transfer flavoprotein] + 3 H(+)</text>
        <dbReference type="Rhea" id="RHEA:11528"/>
        <dbReference type="Rhea" id="RHEA-COMP:10685"/>
        <dbReference type="Rhea" id="RHEA-COMP:10686"/>
        <dbReference type="ChEBI" id="CHEBI:15378"/>
        <dbReference type="ChEBI" id="CHEBI:18036"/>
        <dbReference type="ChEBI" id="CHEBI:30616"/>
        <dbReference type="ChEBI" id="CHEBI:57692"/>
        <dbReference type="ChEBI" id="CHEBI:58307"/>
        <dbReference type="ChEBI" id="CHEBI:58503"/>
        <dbReference type="ChEBI" id="CHEBI:58537"/>
        <dbReference type="EC" id="2.5.1.17"/>
    </reaction>
</comment>
<organism evidence="6 7">
    <name type="scientific">Fodinibius salicampi</name>
    <dbReference type="NCBI Taxonomy" id="1920655"/>
    <lineage>
        <taxon>Bacteria</taxon>
        <taxon>Pseudomonadati</taxon>
        <taxon>Balneolota</taxon>
        <taxon>Balneolia</taxon>
        <taxon>Balneolales</taxon>
        <taxon>Balneolaceae</taxon>
        <taxon>Fodinibius</taxon>
    </lineage>
</organism>
<keyword evidence="3 4" id="KW-0067">ATP-binding</keyword>
<evidence type="ECO:0000313" key="7">
    <source>
        <dbReference type="Proteomes" id="UP001207337"/>
    </source>
</evidence>
<dbReference type="PANTHER" id="PTHR12213:SF0">
    <property type="entry name" value="CORRINOID ADENOSYLTRANSFERASE MMAB"/>
    <property type="match status" value="1"/>
</dbReference>
<comment type="catalytic activity">
    <reaction evidence="4">
        <text>2 cob(II)alamin + reduced [electron-transfer flavoprotein] + 2 ATP = 2 adenosylcob(III)alamin + 2 triphosphate + oxidized [electron-transfer flavoprotein] + 3 H(+)</text>
        <dbReference type="Rhea" id="RHEA:28671"/>
        <dbReference type="Rhea" id="RHEA-COMP:10685"/>
        <dbReference type="Rhea" id="RHEA-COMP:10686"/>
        <dbReference type="ChEBI" id="CHEBI:15378"/>
        <dbReference type="ChEBI" id="CHEBI:16304"/>
        <dbReference type="ChEBI" id="CHEBI:18036"/>
        <dbReference type="ChEBI" id="CHEBI:18408"/>
        <dbReference type="ChEBI" id="CHEBI:30616"/>
        <dbReference type="ChEBI" id="CHEBI:57692"/>
        <dbReference type="ChEBI" id="CHEBI:58307"/>
        <dbReference type="EC" id="2.5.1.17"/>
    </reaction>
</comment>
<dbReference type="InterPro" id="IPR029499">
    <property type="entry name" value="PduO-typ"/>
</dbReference>
<dbReference type="EC" id="2.5.1.17" evidence="4"/>
<dbReference type="NCBIfam" id="TIGR00636">
    <property type="entry name" value="PduO_Nterm"/>
    <property type="match status" value="1"/>
</dbReference>
<protein>
    <recommendedName>
        <fullName evidence="4">Corrinoid adenosyltransferase</fullName>
        <ecNumber evidence="4">2.5.1.17</ecNumber>
    </recommendedName>
    <alternativeName>
        <fullName evidence="4">Cob(II)alamin adenosyltransferase</fullName>
    </alternativeName>
    <alternativeName>
        <fullName evidence="4">Cob(II)yrinic acid a,c-diamide adenosyltransferase</fullName>
    </alternativeName>
    <alternativeName>
        <fullName evidence="4">Cobinamide/cobalamin adenosyltransferase</fullName>
    </alternativeName>
</protein>
<dbReference type="InterPro" id="IPR036451">
    <property type="entry name" value="CblAdoTrfase-like_sf"/>
</dbReference>
<reference evidence="6 7" key="1">
    <citation type="submission" date="2021-11" db="EMBL/GenBank/DDBJ databases">
        <title>Aliifidinibius sp. nov., a new bacterium isolated from saline soil.</title>
        <authorList>
            <person name="Galisteo C."/>
            <person name="De La Haba R."/>
            <person name="Sanchez-Porro C."/>
            <person name="Ventosa A."/>
        </authorList>
    </citation>
    <scope>NUCLEOTIDE SEQUENCE [LARGE SCALE GENOMIC DNA]</scope>
    <source>
        <strain evidence="6 7">KACC 190600</strain>
    </source>
</reference>
<dbReference type="InterPro" id="IPR016030">
    <property type="entry name" value="CblAdoTrfase-like"/>
</dbReference>
<dbReference type="SUPFAM" id="SSF89028">
    <property type="entry name" value="Cobalamin adenosyltransferase-like"/>
    <property type="match status" value="1"/>
</dbReference>
<comment type="similarity">
    <text evidence="4">Belongs to the Cob(I)alamin adenosyltransferase family.</text>
</comment>
<feature type="domain" description="Cobalamin adenosyltransferase-like" evidence="5">
    <location>
        <begin position="3"/>
        <end position="165"/>
    </location>
</feature>
<evidence type="ECO:0000259" key="5">
    <source>
        <dbReference type="Pfam" id="PF01923"/>
    </source>
</evidence>
<dbReference type="Proteomes" id="UP001207337">
    <property type="component" value="Unassembled WGS sequence"/>
</dbReference>
<keyword evidence="2 4" id="KW-0547">Nucleotide-binding</keyword>